<dbReference type="Proteomes" id="UP000664169">
    <property type="component" value="Unassembled WGS sequence"/>
</dbReference>
<keyword evidence="3" id="KW-1133">Transmembrane helix</keyword>
<accession>A0A8H3FZE0</accession>
<comment type="caution">
    <text evidence="4">The sequence shown here is derived from an EMBL/GenBank/DDBJ whole genome shotgun (WGS) entry which is preliminary data.</text>
</comment>
<gene>
    <name evidence="4" type="ORF">GOMPHAMPRED_005644</name>
</gene>
<dbReference type="OrthoDB" id="3687641at2759"/>
<sequence length="319" mass="37340">MDYEKLAQQDSSSTDGSEHWNEEGLLYQQLQQIQSSIRGNRRQRLLNLAYFALLFVSVFLNGFYIRDWYTNSRLAATSPPAVSTAETYTKETPKQHDKPKFGYIPASYDDYDISPHSGVPRNQPKPIKEGTTPYHNPEDWNSSHEMWKNLNIDSTHIALTQEEIKAFGLPPSQPFPWDITQSIYVVHGMHSLHCLHEQKIMYLEFKRYQLGEPVKYPWEHMSHCFESLRQQFICDADDTLRASGGRHDETRMCRNWETHDAWLKNHTSCYKHLEDRLPGSHDIEEFKFCPPGSGYVVRNDTYNGIDFFPIEENKEDQKQ</sequence>
<evidence type="ECO:0000256" key="2">
    <source>
        <dbReference type="SAM" id="MobiDB-lite"/>
    </source>
</evidence>
<evidence type="ECO:0000256" key="3">
    <source>
        <dbReference type="SAM" id="Phobius"/>
    </source>
</evidence>
<dbReference type="AlphaFoldDB" id="A0A8H3FZE0"/>
<proteinExistence type="inferred from homology"/>
<dbReference type="PANTHER" id="PTHR33365:SF6">
    <property type="entry name" value="OXIDASE USTYA"/>
    <property type="match status" value="1"/>
</dbReference>
<feature type="transmembrane region" description="Helical" evidence="3">
    <location>
        <begin position="45"/>
        <end position="65"/>
    </location>
</feature>
<dbReference type="Pfam" id="PF11807">
    <property type="entry name" value="UstYa"/>
    <property type="match status" value="1"/>
</dbReference>
<evidence type="ECO:0000313" key="5">
    <source>
        <dbReference type="Proteomes" id="UP000664169"/>
    </source>
</evidence>
<evidence type="ECO:0000256" key="1">
    <source>
        <dbReference type="ARBA" id="ARBA00035112"/>
    </source>
</evidence>
<keyword evidence="3" id="KW-0812">Transmembrane</keyword>
<name>A0A8H3FZE0_9LECA</name>
<comment type="similarity">
    <text evidence="1">Belongs to the ustYa family.</text>
</comment>
<feature type="region of interest" description="Disordered" evidence="2">
    <location>
        <begin position="79"/>
        <end position="100"/>
    </location>
</feature>
<evidence type="ECO:0000313" key="4">
    <source>
        <dbReference type="EMBL" id="CAF9930403.1"/>
    </source>
</evidence>
<reference evidence="4" key="1">
    <citation type="submission" date="2021-03" db="EMBL/GenBank/DDBJ databases">
        <authorList>
            <person name="Tagirdzhanova G."/>
        </authorList>
    </citation>
    <scope>NUCLEOTIDE SEQUENCE</scope>
</reference>
<feature type="compositionally biased region" description="Basic and acidic residues" evidence="2">
    <location>
        <begin position="88"/>
        <end position="100"/>
    </location>
</feature>
<protein>
    <submittedName>
        <fullName evidence="4">Uncharacterized protein</fullName>
    </submittedName>
</protein>
<keyword evidence="5" id="KW-1185">Reference proteome</keyword>
<keyword evidence="3" id="KW-0472">Membrane</keyword>
<dbReference type="EMBL" id="CAJPDQ010000035">
    <property type="protein sequence ID" value="CAF9930403.1"/>
    <property type="molecule type" value="Genomic_DNA"/>
</dbReference>
<dbReference type="PANTHER" id="PTHR33365">
    <property type="entry name" value="YALI0B05434P"/>
    <property type="match status" value="1"/>
</dbReference>
<dbReference type="GO" id="GO:0043386">
    <property type="term" value="P:mycotoxin biosynthetic process"/>
    <property type="evidence" value="ECO:0007669"/>
    <property type="project" value="InterPro"/>
</dbReference>
<organism evidence="4 5">
    <name type="scientific">Gomphillus americanus</name>
    <dbReference type="NCBI Taxonomy" id="1940652"/>
    <lineage>
        <taxon>Eukaryota</taxon>
        <taxon>Fungi</taxon>
        <taxon>Dikarya</taxon>
        <taxon>Ascomycota</taxon>
        <taxon>Pezizomycotina</taxon>
        <taxon>Lecanoromycetes</taxon>
        <taxon>OSLEUM clade</taxon>
        <taxon>Ostropomycetidae</taxon>
        <taxon>Ostropales</taxon>
        <taxon>Graphidaceae</taxon>
        <taxon>Gomphilloideae</taxon>
        <taxon>Gomphillus</taxon>
    </lineage>
</organism>
<dbReference type="InterPro" id="IPR021765">
    <property type="entry name" value="UstYa-like"/>
</dbReference>